<comment type="caution">
    <text evidence="2">The sequence shown here is derived from an EMBL/GenBank/DDBJ whole genome shotgun (WGS) entry which is preliminary data.</text>
</comment>
<protein>
    <submittedName>
        <fullName evidence="2">Uncharacterized protein</fullName>
    </submittedName>
</protein>
<dbReference type="AlphaFoldDB" id="A0AB34IEB4"/>
<evidence type="ECO:0000313" key="3">
    <source>
        <dbReference type="Proteomes" id="UP001515480"/>
    </source>
</evidence>
<accession>A0AB34IEB4</accession>
<gene>
    <name evidence="2" type="ORF">AB1Y20_014547</name>
</gene>
<keyword evidence="3" id="KW-1185">Reference proteome</keyword>
<dbReference type="EMBL" id="JBGBPQ010000030">
    <property type="protein sequence ID" value="KAL1495904.1"/>
    <property type="molecule type" value="Genomic_DNA"/>
</dbReference>
<feature type="compositionally biased region" description="Pro residues" evidence="1">
    <location>
        <begin position="216"/>
        <end position="311"/>
    </location>
</feature>
<feature type="compositionally biased region" description="Polar residues" evidence="1">
    <location>
        <begin position="180"/>
        <end position="193"/>
    </location>
</feature>
<evidence type="ECO:0000313" key="2">
    <source>
        <dbReference type="EMBL" id="KAL1495904.1"/>
    </source>
</evidence>
<proteinExistence type="predicted"/>
<reference evidence="2 3" key="1">
    <citation type="journal article" date="2024" name="Science">
        <title>Giant polyketide synthase enzymes in the biosynthesis of giant marine polyether toxins.</title>
        <authorList>
            <person name="Fallon T.R."/>
            <person name="Shende V.V."/>
            <person name="Wierzbicki I.H."/>
            <person name="Pendleton A.L."/>
            <person name="Watervoot N.F."/>
            <person name="Auber R.P."/>
            <person name="Gonzalez D.J."/>
            <person name="Wisecaver J.H."/>
            <person name="Moore B.S."/>
        </authorList>
    </citation>
    <scope>NUCLEOTIDE SEQUENCE [LARGE SCALE GENOMIC DNA]</scope>
    <source>
        <strain evidence="2 3">12B1</strain>
    </source>
</reference>
<sequence length="430" mass="48828">MSDILSWGSHEGEWETEHRRQFTYVAQPTELGYLMPACHHPSLHTRARSLPPTGDAALADDPATTKDAILGDEDECCPASACDNRMAKVEVPTAKAKQLERPPFHTYGRGNVNPATGGFIYGNYLATHNSLRRPSTTNLARTHYQEADIRREHHETSRTKAAPLSAPAAKRMEVDVDRPSSCQHPSHVIQHQSCHPHKTSPYPQQSLSSSHQPQHPYQPPQHPQQPPQHPQQPPQHPYQPPQHPPQHPQQPPQHPYQPPQHPQQPPQHPQQPPQHPYQPPQHPYQPPQHPQQPPQHLYPPPQHSYPPPQPMYQPLQYPCQPPHQMYQPPQQMYQSPPHQLAEQHSYPVHQHEPGQIVENYAWLPPYNPSAYCTSPGTQVHVQSTMPSQLPFEPNSLGARFDPHKFKCMPIALLRSIPPAGVRSVRRDNKS</sequence>
<dbReference type="Proteomes" id="UP001515480">
    <property type="component" value="Unassembled WGS sequence"/>
</dbReference>
<feature type="compositionally biased region" description="Basic and acidic residues" evidence="1">
    <location>
        <begin position="146"/>
        <end position="158"/>
    </location>
</feature>
<organism evidence="2 3">
    <name type="scientific">Prymnesium parvum</name>
    <name type="common">Toxic golden alga</name>
    <dbReference type="NCBI Taxonomy" id="97485"/>
    <lineage>
        <taxon>Eukaryota</taxon>
        <taxon>Haptista</taxon>
        <taxon>Haptophyta</taxon>
        <taxon>Prymnesiophyceae</taxon>
        <taxon>Prymnesiales</taxon>
        <taxon>Prymnesiaceae</taxon>
        <taxon>Prymnesium</taxon>
    </lineage>
</organism>
<name>A0AB34IEB4_PRYPA</name>
<feature type="region of interest" description="Disordered" evidence="1">
    <location>
        <begin position="146"/>
        <end position="316"/>
    </location>
</feature>
<evidence type="ECO:0000256" key="1">
    <source>
        <dbReference type="SAM" id="MobiDB-lite"/>
    </source>
</evidence>
<feature type="compositionally biased region" description="Low complexity" evidence="1">
    <location>
        <begin position="201"/>
        <end position="215"/>
    </location>
</feature>